<proteinExistence type="predicted"/>
<sequence>MKIIYHLGLHCTDDDKLVACLRRNAATLSREGIEAPDPDRYRALLRETMNGARGQGVSHDTQERLLDAVMEADTAERLVFSNQNFLCRRQRVLGEGVLYPMAEKKARWMVGLFPDHHVEFHLAIRNPATFLPALFEQEKDLSYDQFIDGITPHKLRWSEMIARIRRALPKVPLTVWCDEDTPLIWPDVLRAVAGHMPETMLDGTLDILSPIMSKEGMTRLTDYLHSHAPQTSSQQRRVVAAFLDKYALDDQIEVELDLPGWDEEYTETLTQIYDHDVVRIAEMKGVTFLTP</sequence>
<name>A0A1H3BKZ6_9RHOB</name>
<dbReference type="EMBL" id="FNOB01000016">
    <property type="protein sequence ID" value="SDX42576.1"/>
    <property type="molecule type" value="Genomic_DNA"/>
</dbReference>
<gene>
    <name evidence="1" type="ORF">SAMN05444006_1162</name>
</gene>
<keyword evidence="2" id="KW-1185">Reference proteome</keyword>
<dbReference type="Proteomes" id="UP000199541">
    <property type="component" value="Unassembled WGS sequence"/>
</dbReference>
<reference evidence="1 2" key="1">
    <citation type="submission" date="2016-10" db="EMBL/GenBank/DDBJ databases">
        <authorList>
            <person name="Varghese N."/>
            <person name="Submissions S."/>
        </authorList>
    </citation>
    <scope>NUCLEOTIDE SEQUENCE [LARGE SCALE GENOMIC DNA]</scope>
    <source>
        <strain evidence="1 2">DSM 24802</strain>
    </source>
</reference>
<dbReference type="RefSeq" id="WP_035837586.1">
    <property type="nucleotide sequence ID" value="NZ_FNOB01000016.1"/>
</dbReference>
<evidence type="ECO:0000313" key="1">
    <source>
        <dbReference type="EMBL" id="SDX42576.1"/>
    </source>
</evidence>
<organism evidence="1 2">
    <name type="scientific">Allgaiera indica</name>
    <dbReference type="NCBI Taxonomy" id="765699"/>
    <lineage>
        <taxon>Bacteria</taxon>
        <taxon>Pseudomonadati</taxon>
        <taxon>Pseudomonadota</taxon>
        <taxon>Alphaproteobacteria</taxon>
        <taxon>Rhodobacterales</taxon>
        <taxon>Paracoccaceae</taxon>
        <taxon>Allgaiera</taxon>
    </lineage>
</organism>
<protein>
    <submittedName>
        <fullName evidence="1">Uncharacterized protein</fullName>
    </submittedName>
</protein>
<evidence type="ECO:0000313" key="2">
    <source>
        <dbReference type="Proteomes" id="UP000199541"/>
    </source>
</evidence>
<accession>A0A1H3BKZ6</accession>
<comment type="caution">
    <text evidence="1">The sequence shown here is derived from an EMBL/GenBank/DDBJ whole genome shotgun (WGS) entry which is preliminary data.</text>
</comment>